<evidence type="ECO:0000256" key="9">
    <source>
        <dbReference type="ARBA" id="ARBA00023136"/>
    </source>
</evidence>
<dbReference type="PANTHER" id="PTHR23071:SF1">
    <property type="entry name" value="GPI ETHANOLAMINE PHOSPHATE TRANSFERASE 3"/>
    <property type="match status" value="1"/>
</dbReference>
<feature type="transmembrane region" description="Helical" evidence="12">
    <location>
        <begin position="1034"/>
        <end position="1054"/>
    </location>
</feature>
<dbReference type="Proteomes" id="UP000276776">
    <property type="component" value="Unassembled WGS sequence"/>
</dbReference>
<feature type="transmembrane region" description="Helical" evidence="12">
    <location>
        <begin position="891"/>
        <end position="908"/>
    </location>
</feature>
<dbReference type="InterPro" id="IPR017850">
    <property type="entry name" value="Alkaline_phosphatase_core_sf"/>
</dbReference>
<name>A0A0N5D0J1_THECL</name>
<evidence type="ECO:0000256" key="11">
    <source>
        <dbReference type="SAM" id="Coils"/>
    </source>
</evidence>
<dbReference type="STRING" id="103827.A0A0N5D0J1"/>
<keyword evidence="9 12" id="KW-0472">Membrane</keyword>
<dbReference type="CDD" id="cd16023">
    <property type="entry name" value="GPI_EPT_3"/>
    <property type="match status" value="1"/>
</dbReference>
<comment type="subcellular location">
    <subcellularLocation>
        <location evidence="1">Endoplasmic reticulum membrane</location>
        <topology evidence="1">Multi-pass membrane protein</topology>
    </subcellularLocation>
</comment>
<dbReference type="InterPro" id="IPR002591">
    <property type="entry name" value="Phosphodiest/P_Trfase"/>
</dbReference>
<evidence type="ECO:0000256" key="12">
    <source>
        <dbReference type="SAM" id="Phobius"/>
    </source>
</evidence>
<keyword evidence="10" id="KW-0325">Glycoprotein</keyword>
<dbReference type="UniPathway" id="UPA00196"/>
<evidence type="ECO:0000256" key="2">
    <source>
        <dbReference type="ARBA" id="ARBA00004687"/>
    </source>
</evidence>
<evidence type="ECO:0000256" key="5">
    <source>
        <dbReference type="ARBA" id="ARBA00022679"/>
    </source>
</evidence>
<gene>
    <name evidence="13" type="ORF">TCLT_LOCUS6307</name>
</gene>
<feature type="transmembrane region" description="Helical" evidence="12">
    <location>
        <begin position="993"/>
        <end position="1014"/>
    </location>
</feature>
<dbReference type="OrthoDB" id="272139at2759"/>
<reference evidence="13 14" key="2">
    <citation type="submission" date="2018-11" db="EMBL/GenBank/DDBJ databases">
        <authorList>
            <consortium name="Pathogen Informatics"/>
        </authorList>
    </citation>
    <scope>NUCLEOTIDE SEQUENCE [LARGE SCALE GENOMIC DNA]</scope>
</reference>
<feature type="transmembrane region" description="Helical" evidence="12">
    <location>
        <begin position="625"/>
        <end position="643"/>
    </location>
</feature>
<feature type="transmembrane region" description="Helical" evidence="12">
    <location>
        <begin position="683"/>
        <end position="701"/>
    </location>
</feature>
<dbReference type="GO" id="GO:0005789">
    <property type="term" value="C:endoplasmic reticulum membrane"/>
    <property type="evidence" value="ECO:0007669"/>
    <property type="project" value="UniProtKB-SubCell"/>
</dbReference>
<dbReference type="OMA" id="YPSFDIF"/>
<dbReference type="EMBL" id="UYYF01004406">
    <property type="protein sequence ID" value="VDN03644.1"/>
    <property type="molecule type" value="Genomic_DNA"/>
</dbReference>
<evidence type="ECO:0000313" key="15">
    <source>
        <dbReference type="WBParaSite" id="TCLT_0000631801-mRNA-1"/>
    </source>
</evidence>
<keyword evidence="11" id="KW-0175">Coiled coil</keyword>
<evidence type="ECO:0000256" key="4">
    <source>
        <dbReference type="ARBA" id="ARBA00022502"/>
    </source>
</evidence>
<comment type="pathway">
    <text evidence="2">Glycolipid biosynthesis; glycosylphosphatidylinositol-anchor biosynthesis.</text>
</comment>
<dbReference type="Pfam" id="PF01663">
    <property type="entry name" value="Phosphodiest"/>
    <property type="match status" value="1"/>
</dbReference>
<evidence type="ECO:0000256" key="10">
    <source>
        <dbReference type="ARBA" id="ARBA00023180"/>
    </source>
</evidence>
<proteinExistence type="inferred from homology"/>
<evidence type="ECO:0000256" key="3">
    <source>
        <dbReference type="ARBA" id="ARBA00008695"/>
    </source>
</evidence>
<dbReference type="GO" id="GO:0051377">
    <property type="term" value="F:mannose-ethanolamine phosphotransferase activity"/>
    <property type="evidence" value="ECO:0007669"/>
    <property type="project" value="InterPro"/>
</dbReference>
<feature type="transmembrane region" description="Helical" evidence="12">
    <location>
        <begin position="954"/>
        <end position="981"/>
    </location>
</feature>
<dbReference type="Gene3D" id="3.40.720.10">
    <property type="entry name" value="Alkaline Phosphatase, subunit A"/>
    <property type="match status" value="1"/>
</dbReference>
<dbReference type="SUPFAM" id="SSF53649">
    <property type="entry name" value="Alkaline phosphatase-like"/>
    <property type="match status" value="1"/>
</dbReference>
<keyword evidence="8 12" id="KW-1133">Transmembrane helix</keyword>
<keyword evidence="5" id="KW-0808">Transferase</keyword>
<feature type="transmembrane region" description="Helical" evidence="12">
    <location>
        <begin position="802"/>
        <end position="824"/>
    </location>
</feature>
<accession>A0A0N5D0J1</accession>
<feature type="transmembrane region" description="Helical" evidence="12">
    <location>
        <begin position="830"/>
        <end position="852"/>
    </location>
</feature>
<keyword evidence="4" id="KW-0337">GPI-anchor biosynthesis</keyword>
<sequence length="1063" mass="121281">MHVYLKLLFCCEASIYFQYVKEGFNRGDVKKALLQSLYEQRKEEHRQKLELQSTQSKIIDDFKLVENKHQKGKGIEKQTYNNSNSTQRRSLRLQKTAGKIRNLSEEKARVEIERAQSKKKTKPKIVSLENKRGEAKRKVLGGKQKQKEGYFEKVALKSEQSCQKALCRIPDIHSLPSTTDFIRFVSLDYSDDPEDLPEELRHFRQIPLVSIPEVPYVASRGACWFPAQYQRVVFIVIDALRYDFVKPTQLNTTYSNQSYSGHFPTITHLLIRESESAVLMHFIADPPTTTMQRLKALTTGSLPTFIDIGSNFASYAVLEDNWIDEIIETNRSIVFLGDDTWVSLYPNHFKRSYHLPSFDVNDLNTVDRMILDNLYHELAKSDWTVLIAHFLGVDHCGHKYGPDHPEMLKKLKQMNEMLAKVISSLDTETLLIVMGDHGMTNSGDHGGDEPQEIDAALFMYAKKQVVFGKPPISVSQVDIVPTISLLLDSPIPYSNIGTLIDCTVVQKHRAMAISSNAEQMMRYGRTVVAQTQLPELDLLIRNFEQNGNLENSLEYMHQLQELLRSFWTEFNENFMRIGFLSLLDTTLAVYNSLYAGNISFSSLVFRSGLFLLQASTFLIGDEENYIAILDFLLSFSLIIQLIRAARTFFSFTAKFWEISVFCIFVAYASSFFSNSFIVFESSIVRFLTQTVVVIAFWQSFLNRKFNCRQRLKSFLDILKIRFGWQRSFAFIIIVAILRIGIIFEKCREEQQNSCEATIFSRSFSRIPHGPYKVMRSLFGVSVIIIAAYFAKKALRKYPSETMTSALIYPTAVTGVASWISHWLPEDTLEYFASFSLVTAQIVYGLSFINLMTICFRATLNRGKFWHHIGCTMSYIVCISSVLLLILDDGLASSFILLITAVMLIPYVVDDEHYQLAFIAFLSSHGFFALSHQPVFTAIPWHAAFVGVPGNFTPLVVPAALVIAHIFASQILTCIVLPMLVACQSRSQLGLSYWTYKLLLFNSLKAISACLMATIHRRHLMMWKIFAPKFIFESISLLVSCVALLITNCIFRNCISSTISHKKV</sequence>
<evidence type="ECO:0000313" key="13">
    <source>
        <dbReference type="EMBL" id="VDN03644.1"/>
    </source>
</evidence>
<protein>
    <submittedName>
        <fullName evidence="15">GPI ethanolamine phosphate transferase 3</fullName>
    </submittedName>
</protein>
<feature type="transmembrane region" description="Helical" evidence="12">
    <location>
        <begin position="773"/>
        <end position="790"/>
    </location>
</feature>
<keyword evidence="7" id="KW-0256">Endoplasmic reticulum</keyword>
<comment type="similarity">
    <text evidence="3">Belongs to the PIGG/PIGN/PIGO family. PIGO subfamily.</text>
</comment>
<dbReference type="PANTHER" id="PTHR23071">
    <property type="entry name" value="PHOSPHATIDYLINOSITOL GLYCAN"/>
    <property type="match status" value="1"/>
</dbReference>
<keyword evidence="6 12" id="KW-0812">Transmembrane</keyword>
<feature type="transmembrane region" description="Helical" evidence="12">
    <location>
        <begin position="864"/>
        <end position="885"/>
    </location>
</feature>
<dbReference type="WBParaSite" id="TCLT_0000631801-mRNA-1">
    <property type="protein sequence ID" value="TCLT_0000631801-mRNA-1"/>
    <property type="gene ID" value="TCLT_0000631801"/>
</dbReference>
<reference evidence="15" key="1">
    <citation type="submission" date="2017-02" db="UniProtKB">
        <authorList>
            <consortium name="WormBaseParasite"/>
        </authorList>
    </citation>
    <scope>IDENTIFICATION</scope>
</reference>
<evidence type="ECO:0000256" key="7">
    <source>
        <dbReference type="ARBA" id="ARBA00022824"/>
    </source>
</evidence>
<keyword evidence="14" id="KW-1185">Reference proteome</keyword>
<feature type="transmembrane region" description="Helical" evidence="12">
    <location>
        <begin position="655"/>
        <end position="677"/>
    </location>
</feature>
<feature type="transmembrane region" description="Helical" evidence="12">
    <location>
        <begin position="915"/>
        <end position="934"/>
    </location>
</feature>
<evidence type="ECO:0000256" key="8">
    <source>
        <dbReference type="ARBA" id="ARBA00022989"/>
    </source>
</evidence>
<feature type="coiled-coil region" evidence="11">
    <location>
        <begin position="93"/>
        <end position="120"/>
    </location>
</feature>
<dbReference type="InterPro" id="IPR037675">
    <property type="entry name" value="PIG-O_N"/>
</dbReference>
<dbReference type="InterPro" id="IPR039524">
    <property type="entry name" value="PIGO/GPI13"/>
</dbReference>
<evidence type="ECO:0000256" key="1">
    <source>
        <dbReference type="ARBA" id="ARBA00004477"/>
    </source>
</evidence>
<feature type="transmembrane region" description="Helical" evidence="12">
    <location>
        <begin position="722"/>
        <end position="743"/>
    </location>
</feature>
<organism evidence="15">
    <name type="scientific">Thelazia callipaeda</name>
    <name type="common">Oriental eyeworm</name>
    <name type="synonym">Parasitic nematode</name>
    <dbReference type="NCBI Taxonomy" id="103827"/>
    <lineage>
        <taxon>Eukaryota</taxon>
        <taxon>Metazoa</taxon>
        <taxon>Ecdysozoa</taxon>
        <taxon>Nematoda</taxon>
        <taxon>Chromadorea</taxon>
        <taxon>Rhabditida</taxon>
        <taxon>Spirurina</taxon>
        <taxon>Spiruromorpha</taxon>
        <taxon>Thelazioidea</taxon>
        <taxon>Thelaziidae</taxon>
        <taxon>Thelazia</taxon>
    </lineage>
</organism>
<dbReference type="AlphaFoldDB" id="A0A0N5D0J1"/>
<evidence type="ECO:0000313" key="14">
    <source>
        <dbReference type="Proteomes" id="UP000276776"/>
    </source>
</evidence>
<evidence type="ECO:0000256" key="6">
    <source>
        <dbReference type="ARBA" id="ARBA00022692"/>
    </source>
</evidence>
<dbReference type="GO" id="GO:0006506">
    <property type="term" value="P:GPI anchor biosynthetic process"/>
    <property type="evidence" value="ECO:0007669"/>
    <property type="project" value="UniProtKB-UniPathway"/>
</dbReference>